<name>A0A0F9T3E9_9ZZZZ</name>
<organism evidence="1">
    <name type="scientific">marine sediment metagenome</name>
    <dbReference type="NCBI Taxonomy" id="412755"/>
    <lineage>
        <taxon>unclassified sequences</taxon>
        <taxon>metagenomes</taxon>
        <taxon>ecological metagenomes</taxon>
    </lineage>
</organism>
<evidence type="ECO:0000313" key="1">
    <source>
        <dbReference type="EMBL" id="KKN43571.1"/>
    </source>
</evidence>
<protein>
    <submittedName>
        <fullName evidence="1">Uncharacterized protein</fullName>
    </submittedName>
</protein>
<proteinExistence type="predicted"/>
<comment type="caution">
    <text evidence="1">The sequence shown here is derived from an EMBL/GenBank/DDBJ whole genome shotgun (WGS) entry which is preliminary data.</text>
</comment>
<feature type="non-terminal residue" evidence="1">
    <location>
        <position position="1"/>
    </location>
</feature>
<accession>A0A0F9T3E9</accession>
<sequence>PSPSERAALVSAKGGYGLHDTTREMYDEIVLEKLKPFIDLLKPLADKGCIIGP</sequence>
<gene>
    <name evidence="1" type="ORF">LCGC14_0702180</name>
</gene>
<dbReference type="AlphaFoldDB" id="A0A0F9T3E9"/>
<dbReference type="EMBL" id="LAZR01001504">
    <property type="protein sequence ID" value="KKN43571.1"/>
    <property type="molecule type" value="Genomic_DNA"/>
</dbReference>
<reference evidence="1" key="1">
    <citation type="journal article" date="2015" name="Nature">
        <title>Complex archaea that bridge the gap between prokaryotes and eukaryotes.</title>
        <authorList>
            <person name="Spang A."/>
            <person name="Saw J.H."/>
            <person name="Jorgensen S.L."/>
            <person name="Zaremba-Niedzwiedzka K."/>
            <person name="Martijn J."/>
            <person name="Lind A.E."/>
            <person name="van Eijk R."/>
            <person name="Schleper C."/>
            <person name="Guy L."/>
            <person name="Ettema T.J."/>
        </authorList>
    </citation>
    <scope>NUCLEOTIDE SEQUENCE</scope>
</reference>